<dbReference type="EMBL" id="BART01005852">
    <property type="protein sequence ID" value="GAG54524.1"/>
    <property type="molecule type" value="Genomic_DNA"/>
</dbReference>
<sequence>MKFRFKGKEYYIDGRLALQLNSICYNLKKDWDFILLVTGDRTVRTGKSVLAMTVCAYLSMTLNKMKIKSDFSLDNIFFSSRKMLSDVLKFRKHSIVMYDEGRESLSSTKMFTDIQKDILDYFAECGQLNHIFVVVLPDYFGLVEEMAVARSEFLLNVYRTNTKLITDAFKTGEKIPIVRFDRGRFEFFNRSTKRKLYDKARATRMRSYGLQKATLIGRFTN</sequence>
<proteinExistence type="predicted"/>
<accession>X0YF07</accession>
<gene>
    <name evidence="1" type="ORF">S01H4_13268</name>
</gene>
<evidence type="ECO:0008006" key="2">
    <source>
        <dbReference type="Google" id="ProtNLM"/>
    </source>
</evidence>
<dbReference type="AlphaFoldDB" id="X0YF07"/>
<protein>
    <recommendedName>
        <fullName evidence="2">Zona occludens toxin N-terminal domain-containing protein</fullName>
    </recommendedName>
</protein>
<evidence type="ECO:0000313" key="1">
    <source>
        <dbReference type="EMBL" id="GAG54524.1"/>
    </source>
</evidence>
<comment type="caution">
    <text evidence="1">The sequence shown here is derived from an EMBL/GenBank/DDBJ whole genome shotgun (WGS) entry which is preliminary data.</text>
</comment>
<organism evidence="1">
    <name type="scientific">marine sediment metagenome</name>
    <dbReference type="NCBI Taxonomy" id="412755"/>
    <lineage>
        <taxon>unclassified sequences</taxon>
        <taxon>metagenomes</taxon>
        <taxon>ecological metagenomes</taxon>
    </lineage>
</organism>
<reference evidence="1" key="1">
    <citation type="journal article" date="2014" name="Front. Microbiol.">
        <title>High frequency of phylogenetically diverse reductive dehalogenase-homologous genes in deep subseafloor sedimentary metagenomes.</title>
        <authorList>
            <person name="Kawai M."/>
            <person name="Futagami T."/>
            <person name="Toyoda A."/>
            <person name="Takaki Y."/>
            <person name="Nishi S."/>
            <person name="Hori S."/>
            <person name="Arai W."/>
            <person name="Tsubouchi T."/>
            <person name="Morono Y."/>
            <person name="Uchiyama I."/>
            <person name="Ito T."/>
            <person name="Fujiyama A."/>
            <person name="Inagaki F."/>
            <person name="Takami H."/>
        </authorList>
    </citation>
    <scope>NUCLEOTIDE SEQUENCE</scope>
    <source>
        <strain evidence="1">Expedition CK06-06</strain>
    </source>
</reference>
<name>X0YF07_9ZZZZ</name>
<feature type="non-terminal residue" evidence="1">
    <location>
        <position position="221"/>
    </location>
</feature>